<accession>A0ABV3RPG3</accession>
<organism evidence="1 2">
    <name type="scientific">Sulfitobacter sediminis</name>
    <dbReference type="NCBI Taxonomy" id="3234186"/>
    <lineage>
        <taxon>Bacteria</taxon>
        <taxon>Pseudomonadati</taxon>
        <taxon>Pseudomonadota</taxon>
        <taxon>Alphaproteobacteria</taxon>
        <taxon>Rhodobacterales</taxon>
        <taxon>Roseobacteraceae</taxon>
        <taxon>Sulfitobacter</taxon>
    </lineage>
</organism>
<gene>
    <name evidence="1" type="ORF">AB2B41_14695</name>
</gene>
<dbReference type="Proteomes" id="UP001556098">
    <property type="component" value="Unassembled WGS sequence"/>
</dbReference>
<evidence type="ECO:0000313" key="2">
    <source>
        <dbReference type="Proteomes" id="UP001556098"/>
    </source>
</evidence>
<name>A0ABV3RPG3_9RHOB</name>
<evidence type="ECO:0000313" key="1">
    <source>
        <dbReference type="EMBL" id="MEW9920860.1"/>
    </source>
</evidence>
<keyword evidence="2" id="KW-1185">Reference proteome</keyword>
<dbReference type="EMBL" id="JBFNXX010000011">
    <property type="protein sequence ID" value="MEW9920860.1"/>
    <property type="molecule type" value="Genomic_DNA"/>
</dbReference>
<sequence length="67" mass="6683">MSSAAMASEIFRIALPESPTAETAAFLLALQRAERAGLPVEVTVLAGEEAVIDAVASGIADAGVGTP</sequence>
<reference evidence="1 2" key="1">
    <citation type="submission" date="2024-07" db="EMBL/GenBank/DDBJ databases">
        <title>Marimonas sp.nov., isolated from tidal-flat sediment.</title>
        <authorList>
            <person name="Jayan J.N."/>
            <person name="Lee S.S."/>
        </authorList>
    </citation>
    <scope>NUCLEOTIDE SEQUENCE [LARGE SCALE GENOMIC DNA]</scope>
    <source>
        <strain evidence="1 2">MJW-29</strain>
    </source>
</reference>
<dbReference type="RefSeq" id="WP_367878563.1">
    <property type="nucleotide sequence ID" value="NZ_JBFNXX010000011.1"/>
</dbReference>
<proteinExistence type="predicted"/>
<comment type="caution">
    <text evidence="1">The sequence shown here is derived from an EMBL/GenBank/DDBJ whole genome shotgun (WGS) entry which is preliminary data.</text>
</comment>
<protein>
    <submittedName>
        <fullName evidence="1">Uncharacterized protein</fullName>
    </submittedName>
</protein>